<dbReference type="AlphaFoldDB" id="A0A938YCQ2"/>
<evidence type="ECO:0000313" key="3">
    <source>
        <dbReference type="Proteomes" id="UP000663791"/>
    </source>
</evidence>
<evidence type="ECO:0000313" key="2">
    <source>
        <dbReference type="EMBL" id="MBM9461449.1"/>
    </source>
</evidence>
<comment type="caution">
    <text evidence="2">The sequence shown here is derived from an EMBL/GenBank/DDBJ whole genome shotgun (WGS) entry which is preliminary data.</text>
</comment>
<protein>
    <submittedName>
        <fullName evidence="2">Uncharacterized protein</fullName>
    </submittedName>
</protein>
<reference evidence="2" key="1">
    <citation type="submission" date="2021-01" db="EMBL/GenBank/DDBJ databases">
        <title>Novel species in genus Nocardioides.</title>
        <authorList>
            <person name="Zhang G."/>
        </authorList>
    </citation>
    <scope>NUCLEOTIDE SEQUENCE</scope>
    <source>
        <strain evidence="2">Zg-536</strain>
    </source>
</reference>
<feature type="transmembrane region" description="Helical" evidence="1">
    <location>
        <begin position="47"/>
        <end position="70"/>
    </location>
</feature>
<dbReference type="RefSeq" id="WP_205292768.1">
    <property type="nucleotide sequence ID" value="NZ_CP074406.1"/>
</dbReference>
<evidence type="ECO:0000256" key="1">
    <source>
        <dbReference type="SAM" id="Phobius"/>
    </source>
</evidence>
<dbReference type="Proteomes" id="UP000663791">
    <property type="component" value="Unassembled WGS sequence"/>
</dbReference>
<dbReference type="EMBL" id="JAERTX010000017">
    <property type="protein sequence ID" value="MBM9461449.1"/>
    <property type="molecule type" value="Genomic_DNA"/>
</dbReference>
<feature type="transmembrane region" description="Helical" evidence="1">
    <location>
        <begin position="20"/>
        <end position="40"/>
    </location>
</feature>
<organism evidence="2 3">
    <name type="scientific">Nocardioides faecalis</name>
    <dbReference type="NCBI Taxonomy" id="2803858"/>
    <lineage>
        <taxon>Bacteria</taxon>
        <taxon>Bacillati</taxon>
        <taxon>Actinomycetota</taxon>
        <taxon>Actinomycetes</taxon>
        <taxon>Propionibacteriales</taxon>
        <taxon>Nocardioidaceae</taxon>
        <taxon>Nocardioides</taxon>
    </lineage>
</organism>
<keyword evidence="1" id="KW-0472">Membrane</keyword>
<accession>A0A938YCQ2</accession>
<gene>
    <name evidence="2" type="ORF">JK386_16215</name>
</gene>
<keyword evidence="3" id="KW-1185">Reference proteome</keyword>
<name>A0A938YCQ2_9ACTN</name>
<keyword evidence="1" id="KW-0812">Transmembrane</keyword>
<keyword evidence="1" id="KW-1133">Transmembrane helix</keyword>
<proteinExistence type="predicted"/>
<sequence length="132" mass="13322">MAGEDQQSYLARNNVQVGRALGLLALAVSIALGAGLMLGTGTRGTSAILTMVTIAGGCFTLLLLSIGALLEAAVPPEQWRAEEDEWRAEIGLEPLPADGSAAPGVRSPGRAAALASLSILVGLALSVGPSIF</sequence>